<evidence type="ECO:0000313" key="5">
    <source>
        <dbReference type="Proteomes" id="UP000789595"/>
    </source>
</evidence>
<evidence type="ECO:0000256" key="1">
    <source>
        <dbReference type="ARBA" id="ARBA00022837"/>
    </source>
</evidence>
<dbReference type="InterPro" id="IPR036020">
    <property type="entry name" value="WW_dom_sf"/>
</dbReference>
<dbReference type="InterPro" id="IPR018247">
    <property type="entry name" value="EF_Hand_1_Ca_BS"/>
</dbReference>
<feature type="domain" description="EF-hand" evidence="3">
    <location>
        <begin position="43"/>
        <end position="78"/>
    </location>
</feature>
<dbReference type="GO" id="GO:0005509">
    <property type="term" value="F:calcium ion binding"/>
    <property type="evidence" value="ECO:0007669"/>
    <property type="project" value="InterPro"/>
</dbReference>
<dbReference type="PROSITE" id="PS50222">
    <property type="entry name" value="EF_HAND_2"/>
    <property type="match status" value="2"/>
</dbReference>
<dbReference type="InterPro" id="IPR002048">
    <property type="entry name" value="EF_hand_dom"/>
</dbReference>
<feature type="domain" description="EF-hand" evidence="3">
    <location>
        <begin position="119"/>
        <end position="154"/>
    </location>
</feature>
<dbReference type="EMBL" id="CAKKNE010000002">
    <property type="protein sequence ID" value="CAH0368998.1"/>
    <property type="molecule type" value="Genomic_DNA"/>
</dbReference>
<proteinExistence type="predicted"/>
<dbReference type="InterPro" id="IPR011992">
    <property type="entry name" value="EF-hand-dom_pair"/>
</dbReference>
<keyword evidence="5" id="KW-1185">Reference proteome</keyword>
<sequence>MGAGASLPANMQWIESNQGFIAVKEALGLAGEDQKNKLCYHDGDEMVILKKFMEMDRNGDGQLDLKEFMRKNKEHTDRKHPHDEFLYRFFGIIETNDERAVGIDPLVFFVCLHAFLVQDEDSQVSFCFHMFDSDHNRVLDQVEFAQLCRLAQPQMTDAEIAAQLDAVDAGNKDQVLDLDEVMGKKHRLTFQKLLWPVLRTADDLREKLGGEEYWQRRRHALKRAKKMRPNFEKGDLVGLFHDNLSPEDKQQMGLADEASEWTRYDDPATGHAYWCNNITGISTWEEPEHYQAYHGGANDEVDHGVYV</sequence>
<dbReference type="Gene3D" id="1.10.238.10">
    <property type="entry name" value="EF-hand"/>
    <property type="match status" value="1"/>
</dbReference>
<dbReference type="SUPFAM" id="SSF51045">
    <property type="entry name" value="WW domain"/>
    <property type="match status" value="1"/>
</dbReference>
<evidence type="ECO:0008006" key="6">
    <source>
        <dbReference type="Google" id="ProtNLM"/>
    </source>
</evidence>
<dbReference type="Proteomes" id="UP000789595">
    <property type="component" value="Unassembled WGS sequence"/>
</dbReference>
<dbReference type="PROSITE" id="PS00018">
    <property type="entry name" value="EF_HAND_1"/>
    <property type="match status" value="2"/>
</dbReference>
<evidence type="ECO:0000259" key="2">
    <source>
        <dbReference type="PROSITE" id="PS50020"/>
    </source>
</evidence>
<evidence type="ECO:0000313" key="4">
    <source>
        <dbReference type="EMBL" id="CAH0368998.1"/>
    </source>
</evidence>
<name>A0A8J2SCH7_9STRA</name>
<comment type="caution">
    <text evidence="4">The sequence shown here is derived from an EMBL/GenBank/DDBJ whole genome shotgun (WGS) entry which is preliminary data.</text>
</comment>
<keyword evidence="1" id="KW-0106">Calcium</keyword>
<dbReference type="AlphaFoldDB" id="A0A8J2SCH7"/>
<dbReference type="PROSITE" id="PS50020">
    <property type="entry name" value="WW_DOMAIN_2"/>
    <property type="match status" value="1"/>
</dbReference>
<gene>
    <name evidence="4" type="ORF">PECAL_2P21030</name>
</gene>
<dbReference type="Gene3D" id="2.20.70.10">
    <property type="match status" value="1"/>
</dbReference>
<protein>
    <recommendedName>
        <fullName evidence="6">Calmodulin</fullName>
    </recommendedName>
</protein>
<feature type="domain" description="WW" evidence="2">
    <location>
        <begin position="255"/>
        <end position="289"/>
    </location>
</feature>
<reference evidence="4" key="1">
    <citation type="submission" date="2021-11" db="EMBL/GenBank/DDBJ databases">
        <authorList>
            <consortium name="Genoscope - CEA"/>
            <person name="William W."/>
        </authorList>
    </citation>
    <scope>NUCLEOTIDE SEQUENCE</scope>
</reference>
<dbReference type="SMART" id="SM00054">
    <property type="entry name" value="EFh"/>
    <property type="match status" value="2"/>
</dbReference>
<dbReference type="SUPFAM" id="SSF47473">
    <property type="entry name" value="EF-hand"/>
    <property type="match status" value="1"/>
</dbReference>
<evidence type="ECO:0000259" key="3">
    <source>
        <dbReference type="PROSITE" id="PS50222"/>
    </source>
</evidence>
<accession>A0A8J2SCH7</accession>
<dbReference type="InterPro" id="IPR001202">
    <property type="entry name" value="WW_dom"/>
</dbReference>
<organism evidence="4 5">
    <name type="scientific">Pelagomonas calceolata</name>
    <dbReference type="NCBI Taxonomy" id="35677"/>
    <lineage>
        <taxon>Eukaryota</taxon>
        <taxon>Sar</taxon>
        <taxon>Stramenopiles</taxon>
        <taxon>Ochrophyta</taxon>
        <taxon>Pelagophyceae</taxon>
        <taxon>Pelagomonadales</taxon>
        <taxon>Pelagomonadaceae</taxon>
        <taxon>Pelagomonas</taxon>
    </lineage>
</organism>
<dbReference type="PROSITE" id="PS01159">
    <property type="entry name" value="WW_DOMAIN_1"/>
    <property type="match status" value="1"/>
</dbReference>